<name>A0A218Z524_9HELO</name>
<dbReference type="InterPro" id="IPR002401">
    <property type="entry name" value="Cyt_P450_E_grp-I"/>
</dbReference>
<dbReference type="EMBL" id="MZNU01000188">
    <property type="protein sequence ID" value="OWP03191.1"/>
    <property type="molecule type" value="Genomic_DNA"/>
</dbReference>
<dbReference type="GO" id="GO:0006629">
    <property type="term" value="P:lipid metabolic process"/>
    <property type="evidence" value="ECO:0007669"/>
    <property type="project" value="UniProtKB-ARBA"/>
</dbReference>
<dbReference type="PROSITE" id="PS00086">
    <property type="entry name" value="CYTOCHROME_P450"/>
    <property type="match status" value="1"/>
</dbReference>
<dbReference type="Gene3D" id="1.10.630.10">
    <property type="entry name" value="Cytochrome P450"/>
    <property type="match status" value="1"/>
</dbReference>
<dbReference type="Pfam" id="PF00067">
    <property type="entry name" value="p450"/>
    <property type="match status" value="1"/>
</dbReference>
<dbReference type="GO" id="GO:0016705">
    <property type="term" value="F:oxidoreductase activity, acting on paired donors, with incorporation or reduction of molecular oxygen"/>
    <property type="evidence" value="ECO:0007669"/>
    <property type="project" value="InterPro"/>
</dbReference>
<dbReference type="OrthoDB" id="1470350at2759"/>
<keyword evidence="8" id="KW-1185">Reference proteome</keyword>
<evidence type="ECO:0000256" key="6">
    <source>
        <dbReference type="RuleBase" id="RU000461"/>
    </source>
</evidence>
<evidence type="ECO:0000256" key="4">
    <source>
        <dbReference type="ARBA" id="ARBA00023004"/>
    </source>
</evidence>
<dbReference type="PANTHER" id="PTHR24296">
    <property type="entry name" value="CYTOCHROME P450"/>
    <property type="match status" value="1"/>
</dbReference>
<evidence type="ECO:0000256" key="5">
    <source>
        <dbReference type="PIRSR" id="PIRSR602401-1"/>
    </source>
</evidence>
<keyword evidence="2 5" id="KW-0479">Metal-binding</keyword>
<comment type="cofactor">
    <cofactor evidence="5">
        <name>heme</name>
        <dbReference type="ChEBI" id="CHEBI:30413"/>
    </cofactor>
</comment>
<evidence type="ECO:0000313" key="8">
    <source>
        <dbReference type="Proteomes" id="UP000242519"/>
    </source>
</evidence>
<keyword evidence="4 5" id="KW-0408">Iron</keyword>
<dbReference type="InterPro" id="IPR001128">
    <property type="entry name" value="Cyt_P450"/>
</dbReference>
<comment type="caution">
    <text evidence="7">The sequence shown here is derived from an EMBL/GenBank/DDBJ whole genome shotgun (WGS) entry which is preliminary data.</text>
</comment>
<sequence length="414" mass="46089">MGSFWCLESPSFLHTRLRRAGNGIINADGELWRVQRKAGLHFLNNLNLKALTDVVLPVYLKETVKTLHTVKKGHMIDLQEVFHELTTQLMGRMAYDMDIHDSDPFSKAFDYASGATGERFQNPLYQITEILLGAKFRSSVRKVKAFGSQIVANAIQSRKRKANGGQKDSTIAPMSGSLINSLLNSIDDEDMVADAALNYLSAGRDTTAQALTWTFYLLLRNPAKAEAIRREVMQVIKQGASKMPDTPSCSTQDFNTADFQPFALPYVTAVFYEALRLYPPVPFELKQCEAATTLPDGTFLPKSSILLWCTWAMNRSKLIWGKDAEDFKPERWLVDGALISKTAFEYPVFNGGPRTCLGKSMALAVAVQVIATLQIEFNIELTENKERISKSSLTLPMEAGLPCFVNVRPRDGSG</sequence>
<evidence type="ECO:0000256" key="2">
    <source>
        <dbReference type="ARBA" id="ARBA00022723"/>
    </source>
</evidence>
<dbReference type="InterPro" id="IPR017972">
    <property type="entry name" value="Cyt_P450_CS"/>
</dbReference>
<gene>
    <name evidence="7" type="ORF">B2J93_7217</name>
</gene>
<dbReference type="GO" id="GO:0020037">
    <property type="term" value="F:heme binding"/>
    <property type="evidence" value="ECO:0007669"/>
    <property type="project" value="InterPro"/>
</dbReference>
<keyword evidence="5 6" id="KW-0349">Heme</keyword>
<organism evidence="7 8">
    <name type="scientific">Diplocarpon coronariae</name>
    <dbReference type="NCBI Taxonomy" id="2795749"/>
    <lineage>
        <taxon>Eukaryota</taxon>
        <taxon>Fungi</taxon>
        <taxon>Dikarya</taxon>
        <taxon>Ascomycota</taxon>
        <taxon>Pezizomycotina</taxon>
        <taxon>Leotiomycetes</taxon>
        <taxon>Helotiales</taxon>
        <taxon>Drepanopezizaceae</taxon>
        <taxon>Diplocarpon</taxon>
    </lineage>
</organism>
<feature type="binding site" description="axial binding residue" evidence="5">
    <location>
        <position position="356"/>
    </location>
    <ligand>
        <name>heme</name>
        <dbReference type="ChEBI" id="CHEBI:30413"/>
    </ligand>
    <ligandPart>
        <name>Fe</name>
        <dbReference type="ChEBI" id="CHEBI:18248"/>
    </ligandPart>
</feature>
<evidence type="ECO:0000256" key="3">
    <source>
        <dbReference type="ARBA" id="ARBA00023002"/>
    </source>
</evidence>
<dbReference type="GO" id="GO:0004497">
    <property type="term" value="F:monooxygenase activity"/>
    <property type="evidence" value="ECO:0007669"/>
    <property type="project" value="UniProtKB-KW"/>
</dbReference>
<evidence type="ECO:0000256" key="1">
    <source>
        <dbReference type="ARBA" id="ARBA00010617"/>
    </source>
</evidence>
<evidence type="ECO:0000313" key="7">
    <source>
        <dbReference type="EMBL" id="OWP03191.1"/>
    </source>
</evidence>
<dbReference type="AlphaFoldDB" id="A0A218Z524"/>
<dbReference type="GO" id="GO:0005506">
    <property type="term" value="F:iron ion binding"/>
    <property type="evidence" value="ECO:0007669"/>
    <property type="project" value="InterPro"/>
</dbReference>
<reference evidence="7 8" key="1">
    <citation type="submission" date="2017-04" db="EMBL/GenBank/DDBJ databases">
        <title>Draft genome sequence of Marssonina coronaria NL1: causal agent of apple blotch.</title>
        <authorList>
            <person name="Cheng Q."/>
        </authorList>
    </citation>
    <scope>NUCLEOTIDE SEQUENCE [LARGE SCALE GENOMIC DNA]</scope>
    <source>
        <strain evidence="7 8">NL1</strain>
    </source>
</reference>
<proteinExistence type="inferred from homology"/>
<accession>A0A218Z524</accession>
<comment type="similarity">
    <text evidence="1 6">Belongs to the cytochrome P450 family.</text>
</comment>
<protein>
    <submittedName>
        <fullName evidence="7">Cytochrome P</fullName>
    </submittedName>
</protein>
<keyword evidence="6" id="KW-0503">Monooxygenase</keyword>
<dbReference type="STRING" id="503106.A0A218Z524"/>
<dbReference type="SUPFAM" id="SSF48264">
    <property type="entry name" value="Cytochrome P450"/>
    <property type="match status" value="1"/>
</dbReference>
<dbReference type="Proteomes" id="UP000242519">
    <property type="component" value="Unassembled WGS sequence"/>
</dbReference>
<dbReference type="InterPro" id="IPR036396">
    <property type="entry name" value="Cyt_P450_sf"/>
</dbReference>
<dbReference type="PRINTS" id="PR00463">
    <property type="entry name" value="EP450I"/>
</dbReference>
<keyword evidence="3 6" id="KW-0560">Oxidoreductase</keyword>
<dbReference type="PRINTS" id="PR00385">
    <property type="entry name" value="P450"/>
</dbReference>
<dbReference type="InParanoid" id="A0A218Z524"/>